<evidence type="ECO:0000313" key="2">
    <source>
        <dbReference type="EMBL" id="RPA88148.1"/>
    </source>
</evidence>
<feature type="region of interest" description="Disordered" evidence="1">
    <location>
        <begin position="331"/>
        <end position="355"/>
    </location>
</feature>
<dbReference type="OrthoDB" id="5426982at2759"/>
<reference evidence="2 3" key="1">
    <citation type="journal article" date="2018" name="Nat. Ecol. Evol.">
        <title>Pezizomycetes genomes reveal the molecular basis of ectomycorrhizal truffle lifestyle.</title>
        <authorList>
            <person name="Murat C."/>
            <person name="Payen T."/>
            <person name="Noel B."/>
            <person name="Kuo A."/>
            <person name="Morin E."/>
            <person name="Chen J."/>
            <person name="Kohler A."/>
            <person name="Krizsan K."/>
            <person name="Balestrini R."/>
            <person name="Da Silva C."/>
            <person name="Montanini B."/>
            <person name="Hainaut M."/>
            <person name="Levati E."/>
            <person name="Barry K.W."/>
            <person name="Belfiori B."/>
            <person name="Cichocki N."/>
            <person name="Clum A."/>
            <person name="Dockter R.B."/>
            <person name="Fauchery L."/>
            <person name="Guy J."/>
            <person name="Iotti M."/>
            <person name="Le Tacon F."/>
            <person name="Lindquist E.A."/>
            <person name="Lipzen A."/>
            <person name="Malagnac F."/>
            <person name="Mello A."/>
            <person name="Molinier V."/>
            <person name="Miyauchi S."/>
            <person name="Poulain J."/>
            <person name="Riccioni C."/>
            <person name="Rubini A."/>
            <person name="Sitrit Y."/>
            <person name="Splivallo R."/>
            <person name="Traeger S."/>
            <person name="Wang M."/>
            <person name="Zifcakova L."/>
            <person name="Wipf D."/>
            <person name="Zambonelli A."/>
            <person name="Paolocci F."/>
            <person name="Nowrousian M."/>
            <person name="Ottonello S."/>
            <person name="Baldrian P."/>
            <person name="Spatafora J.W."/>
            <person name="Henrissat B."/>
            <person name="Nagy L.G."/>
            <person name="Aury J.M."/>
            <person name="Wincker P."/>
            <person name="Grigoriev I.V."/>
            <person name="Bonfante P."/>
            <person name="Martin F.M."/>
        </authorList>
    </citation>
    <scope>NUCLEOTIDE SEQUENCE [LARGE SCALE GENOMIC DNA]</scope>
    <source>
        <strain evidence="2 3">RN42</strain>
    </source>
</reference>
<dbReference type="InterPro" id="IPR052973">
    <property type="entry name" value="Fungal_sec-metab_reg_TF"/>
</dbReference>
<name>A0A3N4ITT5_ASCIM</name>
<organism evidence="2 3">
    <name type="scientific">Ascobolus immersus RN42</name>
    <dbReference type="NCBI Taxonomy" id="1160509"/>
    <lineage>
        <taxon>Eukaryota</taxon>
        <taxon>Fungi</taxon>
        <taxon>Dikarya</taxon>
        <taxon>Ascomycota</taxon>
        <taxon>Pezizomycotina</taxon>
        <taxon>Pezizomycetes</taxon>
        <taxon>Pezizales</taxon>
        <taxon>Ascobolaceae</taxon>
        <taxon>Ascobolus</taxon>
    </lineage>
</organism>
<dbReference type="PANTHER" id="PTHR35392">
    <property type="entry name" value="ZN(II)2CYS6 TRANSCRIPTION FACTOR (EUROFUNG)-RELATED-RELATED"/>
    <property type="match status" value="1"/>
</dbReference>
<protein>
    <submittedName>
        <fullName evidence="2">Uncharacterized protein</fullName>
    </submittedName>
</protein>
<dbReference type="AlphaFoldDB" id="A0A3N4ITT5"/>
<dbReference type="EMBL" id="ML119645">
    <property type="protein sequence ID" value="RPA88148.1"/>
    <property type="molecule type" value="Genomic_DNA"/>
</dbReference>
<proteinExistence type="predicted"/>
<evidence type="ECO:0000256" key="1">
    <source>
        <dbReference type="SAM" id="MobiDB-lite"/>
    </source>
</evidence>
<evidence type="ECO:0000313" key="3">
    <source>
        <dbReference type="Proteomes" id="UP000275078"/>
    </source>
</evidence>
<keyword evidence="3" id="KW-1185">Reference proteome</keyword>
<accession>A0A3N4ITT5</accession>
<dbReference type="Proteomes" id="UP000275078">
    <property type="component" value="Unassembled WGS sequence"/>
</dbReference>
<sequence length="667" mass="74307">MSATFVPDEVTQVPVDGNDHSLGSLVSEFILAPNMIPMAAVDVYQSPHDSLSISAVAHQPMSPPIMPLGTHISRSLVGMHKELVLSPDLDWTAQHQFFQEARDYNANASINICRPFNDATQLPFDSANILLQNQSLLEAGVDLAGRIPIIPFQPAVHGHMTSPENADYGSTAFVQTYTSLPYGVSLASAIPDSFPAEGIPFENQQSYSSIQYQHHDPPPFAPRVLSAGTSFDCVGSAYQPNGYIHEEGSASTTWITPNGSFEDPREIMTVRTTAGMVPTPEVPTGSLGGPTHLFGYREAEQLVSRSLTQSDSLKIQRSILTSRAAVEKKNKSKRWQTLAEQSRTGSDRKKPRTKVSQVRSTKACVRCRMNKRSCSVEETCPGCHNFLQRIGADSSLLKYICFRHSLYDLRFSQVQWTMGTIPKRELFLRTADKQLQLMLAHAAEPAINMLVEEMMFSFTNGVTIAAFCDLLQTFIPDAMRHNASFRCSFDDLFGGWIESSALVIGNKKRKDPGRWSFMRFFDILTNLDQEQIVRQKTALEVNLVPACFTFCAFHSYISFTVRDPNNPLVTSGQSAELYLHTLFYIDSILLRLTDKWLNRVGQLGKEGMVNMLTLLRVWETRFNLAHRIYSLNPHPDGNFEAARLKGLEIAVSGIRTALVQRGNLEGV</sequence>
<gene>
    <name evidence="2" type="ORF">BJ508DRAFT_2998</name>
</gene>